<accession>A0A1W0W3A2</accession>
<name>A0A1W0W3A2_SORBI</name>
<gene>
    <name evidence="2" type="ORF">SORBI_3002G102300</name>
</gene>
<dbReference type="AlphaFoldDB" id="A0A1W0W3A2"/>
<sequence length="107" mass="11432">MTLAEPEPPRSHGMISPGPAARARDPVLELRRTHRLGATTSIPVTVNRMSEIRTDCHEDAGELCPSHRECLIVENPVSRCPPSAVPCKNGQAGPGSSSSPSWLLADL</sequence>
<evidence type="ECO:0000313" key="3">
    <source>
        <dbReference type="Proteomes" id="UP000000768"/>
    </source>
</evidence>
<reference evidence="2 3" key="1">
    <citation type="journal article" date="2009" name="Nature">
        <title>The Sorghum bicolor genome and the diversification of grasses.</title>
        <authorList>
            <person name="Paterson A.H."/>
            <person name="Bowers J.E."/>
            <person name="Bruggmann R."/>
            <person name="Dubchak I."/>
            <person name="Grimwood J."/>
            <person name="Gundlach H."/>
            <person name="Haberer G."/>
            <person name="Hellsten U."/>
            <person name="Mitros T."/>
            <person name="Poliakov A."/>
            <person name="Schmutz J."/>
            <person name="Spannagl M."/>
            <person name="Tang H."/>
            <person name="Wang X."/>
            <person name="Wicker T."/>
            <person name="Bharti A.K."/>
            <person name="Chapman J."/>
            <person name="Feltus F.A."/>
            <person name="Gowik U."/>
            <person name="Grigoriev I.V."/>
            <person name="Lyons E."/>
            <person name="Maher C.A."/>
            <person name="Martis M."/>
            <person name="Narechania A."/>
            <person name="Otillar R.P."/>
            <person name="Penning B.W."/>
            <person name="Salamov A.A."/>
            <person name="Wang Y."/>
            <person name="Zhang L."/>
            <person name="Carpita N.C."/>
            <person name="Freeling M."/>
            <person name="Gingle A.R."/>
            <person name="Hash C.T."/>
            <person name="Keller B."/>
            <person name="Klein P."/>
            <person name="Kresovich S."/>
            <person name="McCann M.C."/>
            <person name="Ming R."/>
            <person name="Peterson D.G."/>
            <person name="Mehboob-ur-Rahman"/>
            <person name="Ware D."/>
            <person name="Westhoff P."/>
            <person name="Mayer K.F."/>
            <person name="Messing J."/>
            <person name="Rokhsar D.S."/>
        </authorList>
    </citation>
    <scope>NUCLEOTIDE SEQUENCE [LARGE SCALE GENOMIC DNA]</scope>
    <source>
        <strain evidence="3">cv. BTx623</strain>
    </source>
</reference>
<dbReference type="Proteomes" id="UP000000768">
    <property type="component" value="Chromosome 2"/>
</dbReference>
<evidence type="ECO:0000256" key="1">
    <source>
        <dbReference type="SAM" id="MobiDB-lite"/>
    </source>
</evidence>
<organism evidence="2 3">
    <name type="scientific">Sorghum bicolor</name>
    <name type="common">Sorghum</name>
    <name type="synonym">Sorghum vulgare</name>
    <dbReference type="NCBI Taxonomy" id="4558"/>
    <lineage>
        <taxon>Eukaryota</taxon>
        <taxon>Viridiplantae</taxon>
        <taxon>Streptophyta</taxon>
        <taxon>Embryophyta</taxon>
        <taxon>Tracheophyta</taxon>
        <taxon>Spermatophyta</taxon>
        <taxon>Magnoliopsida</taxon>
        <taxon>Liliopsida</taxon>
        <taxon>Poales</taxon>
        <taxon>Poaceae</taxon>
        <taxon>PACMAD clade</taxon>
        <taxon>Panicoideae</taxon>
        <taxon>Andropogonodae</taxon>
        <taxon>Andropogoneae</taxon>
        <taxon>Sorghinae</taxon>
        <taxon>Sorghum</taxon>
    </lineage>
</organism>
<dbReference type="InParanoid" id="A0A1W0W3A2"/>
<feature type="region of interest" description="Disordered" evidence="1">
    <location>
        <begin position="1"/>
        <end position="24"/>
    </location>
</feature>
<keyword evidence="3" id="KW-1185">Reference proteome</keyword>
<dbReference type="EMBL" id="CM000761">
    <property type="protein sequence ID" value="OQU88831.1"/>
    <property type="molecule type" value="Genomic_DNA"/>
</dbReference>
<reference evidence="3" key="2">
    <citation type="journal article" date="2018" name="Plant J.">
        <title>The Sorghum bicolor reference genome: improved assembly, gene annotations, a transcriptome atlas, and signatures of genome organization.</title>
        <authorList>
            <person name="McCormick R.F."/>
            <person name="Truong S.K."/>
            <person name="Sreedasyam A."/>
            <person name="Jenkins J."/>
            <person name="Shu S."/>
            <person name="Sims D."/>
            <person name="Kennedy M."/>
            <person name="Amirebrahimi M."/>
            <person name="Weers B.D."/>
            <person name="McKinley B."/>
            <person name="Mattison A."/>
            <person name="Morishige D.T."/>
            <person name="Grimwood J."/>
            <person name="Schmutz J."/>
            <person name="Mullet J.E."/>
        </authorList>
    </citation>
    <scope>NUCLEOTIDE SEQUENCE [LARGE SCALE GENOMIC DNA]</scope>
    <source>
        <strain evidence="3">cv. BTx623</strain>
    </source>
</reference>
<dbReference type="Gramene" id="OQU88831">
    <property type="protein sequence ID" value="OQU88831"/>
    <property type="gene ID" value="SORBI_3002G102300"/>
</dbReference>
<evidence type="ECO:0000313" key="2">
    <source>
        <dbReference type="EMBL" id="OQU88831.1"/>
    </source>
</evidence>
<protein>
    <submittedName>
        <fullName evidence="2">Uncharacterized protein</fullName>
    </submittedName>
</protein>
<feature type="region of interest" description="Disordered" evidence="1">
    <location>
        <begin position="84"/>
        <end position="107"/>
    </location>
</feature>
<proteinExistence type="predicted"/>